<feature type="compositionally biased region" description="Low complexity" evidence="5">
    <location>
        <begin position="32"/>
        <end position="41"/>
    </location>
</feature>
<feature type="compositionally biased region" description="Basic and acidic residues" evidence="5">
    <location>
        <begin position="157"/>
        <end position="173"/>
    </location>
</feature>
<reference evidence="8" key="1">
    <citation type="journal article" date="1997" name="Eur. J. Biochem.">
        <title>Two ways of legumin-precursor processing in conifers: Characterization and evolutionary relationships of Metasequoia cDNAs representing two divergent legumin gene subfamilies.</title>
        <authorList>
            <person name="Haeger K.P."/>
            <person name="Wind C."/>
        </authorList>
    </citation>
    <scope>NUCLEOTIDE SEQUENCE</scope>
    <source>
        <tissue evidence="8">Immature seed</tissue>
    </source>
</reference>
<sequence length="502" mass="57495">MERNMRASLIMALLLLCTWSCTEMVNGQQQQQQRRQQQQQRSCRGQHLRAQQPYETIRSEAGTIALSTRQDNDELDCAGVEIIRETIERDGLSVPRFHNTPQIVYVVEGEGRFGVVFPGCPETFRRPPFGAGQGECQRRRRGSGQEEEREEEEGGSEEQRTRRDRECARDESSQKVRRVRRGDVVAIFAGAAHWWYNDGDKPLRIVAIADSSNYQNQLDKSYRPFFLAGSPATRERREKLGEGRNYGGNMLAGFDANMLAEAFGVSKNTAINLQENNQGRGLHIRVTEQRRRRPGQILSLAEEDTDDDSRPAENGLAQLFCNMRLRHNADNPEDADVFVRDGGRLNTINRFKLHALTHLNLAAERGVLRPRALFAPSWLSSHAILYATRGDARIQVVENRGRRVFDGRVQEGQFLVIPQFYAVVKRAGDQGFEWITFTTSHSPIRSSFTGRNSVLKAMPQEVVMNAYNISRREAHELRWNREHEFLILPPRQQDYERGRSDQ</sequence>
<keyword evidence="2" id="KW-0758">Storage protein</keyword>
<evidence type="ECO:0000256" key="6">
    <source>
        <dbReference type="SAM" id="SignalP"/>
    </source>
</evidence>
<feature type="region of interest" description="Disordered" evidence="5">
    <location>
        <begin position="32"/>
        <end position="52"/>
    </location>
</feature>
<proteinExistence type="evidence at transcript level"/>
<feature type="chain" id="PRO_5004156920" evidence="6">
    <location>
        <begin position="28"/>
        <end position="502"/>
    </location>
</feature>
<dbReference type="PANTHER" id="PTHR31189:SF54">
    <property type="entry name" value="11S GLOBULIN SEED STORAGE PROTEIN 2-LIKE"/>
    <property type="match status" value="1"/>
</dbReference>
<dbReference type="InterPro" id="IPR014710">
    <property type="entry name" value="RmlC-like_jellyroll"/>
</dbReference>
<feature type="signal peptide" evidence="6">
    <location>
        <begin position="1"/>
        <end position="27"/>
    </location>
</feature>
<accession>O04689</accession>
<evidence type="ECO:0000256" key="3">
    <source>
        <dbReference type="ARBA" id="ARBA00023129"/>
    </source>
</evidence>
<dbReference type="GO" id="GO:0045735">
    <property type="term" value="F:nutrient reservoir activity"/>
    <property type="evidence" value="ECO:0007669"/>
    <property type="project" value="UniProtKB-KW"/>
</dbReference>
<dbReference type="EMBL" id="X95545">
    <property type="protein sequence ID" value="CAA64792.1"/>
    <property type="molecule type" value="mRNA"/>
</dbReference>
<evidence type="ECO:0000256" key="5">
    <source>
        <dbReference type="SAM" id="MobiDB-lite"/>
    </source>
</evidence>
<dbReference type="InterPro" id="IPR011051">
    <property type="entry name" value="RmlC_Cupin_sf"/>
</dbReference>
<dbReference type="AlphaFoldDB" id="O04689"/>
<evidence type="ECO:0000256" key="4">
    <source>
        <dbReference type="ARBA" id="ARBA00023157"/>
    </source>
</evidence>
<keyword evidence="4" id="KW-1015">Disulfide bond</keyword>
<keyword evidence="3" id="KW-0708">Seed storage protein</keyword>
<name>O04689_METGY</name>
<protein>
    <submittedName>
        <fullName evidence="8">Legumin</fullName>
    </submittedName>
</protein>
<dbReference type="Pfam" id="PF00190">
    <property type="entry name" value="Cupin_1"/>
    <property type="match status" value="2"/>
</dbReference>
<dbReference type="CDD" id="cd02242">
    <property type="entry name" value="cupin_11S_legumin_N"/>
    <property type="match status" value="1"/>
</dbReference>
<dbReference type="InterPro" id="IPR006044">
    <property type="entry name" value="11S_seedstore_pln"/>
</dbReference>
<dbReference type="InterPro" id="IPR006045">
    <property type="entry name" value="Cupin_1"/>
</dbReference>
<dbReference type="CDD" id="cd02243">
    <property type="entry name" value="cupin_11S_legumin_C"/>
    <property type="match status" value="1"/>
</dbReference>
<evidence type="ECO:0000256" key="2">
    <source>
        <dbReference type="ARBA" id="ARBA00022761"/>
    </source>
</evidence>
<feature type="compositionally biased region" description="Acidic residues" evidence="5">
    <location>
        <begin position="145"/>
        <end position="156"/>
    </location>
</feature>
<comment type="similarity">
    <text evidence="1">Belongs to the 11S seed storage protein (globulins) family.</text>
</comment>
<feature type="domain" description="Cupin type-1" evidence="7">
    <location>
        <begin position="46"/>
        <end position="271"/>
    </location>
</feature>
<dbReference type="PANTHER" id="PTHR31189">
    <property type="entry name" value="OS03G0336100 PROTEIN-RELATED"/>
    <property type="match status" value="1"/>
</dbReference>
<gene>
    <name evidence="8" type="primary">Leg18</name>
</gene>
<evidence type="ECO:0000313" key="8">
    <source>
        <dbReference type="EMBL" id="CAA64792.1"/>
    </source>
</evidence>
<feature type="region of interest" description="Disordered" evidence="5">
    <location>
        <begin position="293"/>
        <end position="312"/>
    </location>
</feature>
<dbReference type="SUPFAM" id="SSF51182">
    <property type="entry name" value="RmlC-like cupins"/>
    <property type="match status" value="1"/>
</dbReference>
<dbReference type="PRINTS" id="PR00439">
    <property type="entry name" value="11SGLOBULIN"/>
</dbReference>
<dbReference type="InterPro" id="IPR050253">
    <property type="entry name" value="Seed_Storage-Functional"/>
</dbReference>
<feature type="region of interest" description="Disordered" evidence="5">
    <location>
        <begin position="124"/>
        <end position="173"/>
    </location>
</feature>
<organism evidence="8">
    <name type="scientific">Metasequoia glyptostroboides</name>
    <name type="common">Dawn redwood</name>
    <name type="synonym">Sequoia glyptostroboides</name>
    <dbReference type="NCBI Taxonomy" id="3371"/>
    <lineage>
        <taxon>Eukaryota</taxon>
        <taxon>Viridiplantae</taxon>
        <taxon>Streptophyta</taxon>
        <taxon>Embryophyta</taxon>
        <taxon>Tracheophyta</taxon>
        <taxon>Spermatophyta</taxon>
        <taxon>Pinopsida</taxon>
        <taxon>Pinidae</taxon>
        <taxon>Conifers II</taxon>
        <taxon>Cupressales</taxon>
        <taxon>Cupressaceae</taxon>
        <taxon>Metasequoia</taxon>
    </lineage>
</organism>
<evidence type="ECO:0000259" key="7">
    <source>
        <dbReference type="SMART" id="SM00835"/>
    </source>
</evidence>
<dbReference type="SMART" id="SM00835">
    <property type="entry name" value="Cupin_1"/>
    <property type="match status" value="2"/>
</dbReference>
<keyword evidence="6" id="KW-0732">Signal</keyword>
<evidence type="ECO:0000256" key="1">
    <source>
        <dbReference type="ARBA" id="ARBA00007178"/>
    </source>
</evidence>
<feature type="domain" description="Cupin type-1" evidence="7">
    <location>
        <begin position="327"/>
        <end position="475"/>
    </location>
</feature>
<dbReference type="Gene3D" id="2.60.120.10">
    <property type="entry name" value="Jelly Rolls"/>
    <property type="match status" value="2"/>
</dbReference>